<dbReference type="AlphaFoldDB" id="A0A3M7Q4B5"/>
<evidence type="ECO:0000313" key="1">
    <source>
        <dbReference type="EMBL" id="RNA06049.1"/>
    </source>
</evidence>
<accession>A0A3M7Q4B5</accession>
<organism evidence="1 2">
    <name type="scientific">Brachionus plicatilis</name>
    <name type="common">Marine rotifer</name>
    <name type="synonym">Brachionus muelleri</name>
    <dbReference type="NCBI Taxonomy" id="10195"/>
    <lineage>
        <taxon>Eukaryota</taxon>
        <taxon>Metazoa</taxon>
        <taxon>Spiralia</taxon>
        <taxon>Gnathifera</taxon>
        <taxon>Rotifera</taxon>
        <taxon>Eurotatoria</taxon>
        <taxon>Monogononta</taxon>
        <taxon>Pseudotrocha</taxon>
        <taxon>Ploima</taxon>
        <taxon>Brachionidae</taxon>
        <taxon>Brachionus</taxon>
    </lineage>
</organism>
<feature type="non-terminal residue" evidence="1">
    <location>
        <position position="1"/>
    </location>
</feature>
<dbReference type="Proteomes" id="UP000276133">
    <property type="component" value="Unassembled WGS sequence"/>
</dbReference>
<name>A0A3M7Q4B5_BRAPC</name>
<dbReference type="EMBL" id="REGN01007508">
    <property type="protein sequence ID" value="RNA06049.1"/>
    <property type="molecule type" value="Genomic_DNA"/>
</dbReference>
<protein>
    <submittedName>
        <fullName evidence="1">Uncharacterized protein</fullName>
    </submittedName>
</protein>
<gene>
    <name evidence="1" type="ORF">BpHYR1_032343</name>
</gene>
<keyword evidence="2" id="KW-1185">Reference proteome</keyword>
<evidence type="ECO:0000313" key="2">
    <source>
        <dbReference type="Proteomes" id="UP000276133"/>
    </source>
</evidence>
<sequence length="120" mass="13229">FSGTNGEQVENLKDNQEEEQELFLFNQTNGGLERCGIWNWQFVLAKKHPGEGSVFICMAFPKTYRDYEEGRIVVSAPISGVTMPTQTTLDATPTSATNVRAPAPVDHKCVPASSGSARHW</sequence>
<proteinExistence type="predicted"/>
<reference evidence="1 2" key="1">
    <citation type="journal article" date="2018" name="Sci. Rep.">
        <title>Genomic signatures of local adaptation to the degree of environmental predictability in rotifers.</title>
        <authorList>
            <person name="Franch-Gras L."/>
            <person name="Hahn C."/>
            <person name="Garcia-Roger E.M."/>
            <person name="Carmona M.J."/>
            <person name="Serra M."/>
            <person name="Gomez A."/>
        </authorList>
    </citation>
    <scope>NUCLEOTIDE SEQUENCE [LARGE SCALE GENOMIC DNA]</scope>
    <source>
        <strain evidence="1">HYR1</strain>
    </source>
</reference>
<comment type="caution">
    <text evidence="1">The sequence shown here is derived from an EMBL/GenBank/DDBJ whole genome shotgun (WGS) entry which is preliminary data.</text>
</comment>